<dbReference type="InterPro" id="IPR011990">
    <property type="entry name" value="TPR-like_helical_dom_sf"/>
</dbReference>
<evidence type="ECO:0000313" key="5">
    <source>
        <dbReference type="Proteomes" id="UP000799428"/>
    </source>
</evidence>
<feature type="domain" description="NB-ARC" evidence="2">
    <location>
        <begin position="382"/>
        <end position="497"/>
    </location>
</feature>
<dbReference type="Gene3D" id="3.40.50.300">
    <property type="entry name" value="P-loop containing nucleotide triphosphate hydrolases"/>
    <property type="match status" value="1"/>
</dbReference>
<dbReference type="InterPro" id="IPR019734">
    <property type="entry name" value="TPR_rpt"/>
</dbReference>
<evidence type="ECO:0000259" key="2">
    <source>
        <dbReference type="Pfam" id="PF00931"/>
    </source>
</evidence>
<dbReference type="AlphaFoldDB" id="A0A6G1JQF7"/>
<reference evidence="4" key="1">
    <citation type="journal article" date="2020" name="Stud. Mycol.">
        <title>101 Dothideomycetes genomes: a test case for predicting lifestyles and emergence of pathogens.</title>
        <authorList>
            <person name="Haridas S."/>
            <person name="Albert R."/>
            <person name="Binder M."/>
            <person name="Bloem J."/>
            <person name="Labutti K."/>
            <person name="Salamov A."/>
            <person name="Andreopoulos B."/>
            <person name="Baker S."/>
            <person name="Barry K."/>
            <person name="Bills G."/>
            <person name="Bluhm B."/>
            <person name="Cannon C."/>
            <person name="Castanera R."/>
            <person name="Culley D."/>
            <person name="Daum C."/>
            <person name="Ezra D."/>
            <person name="Gonzalez J."/>
            <person name="Henrissat B."/>
            <person name="Kuo A."/>
            <person name="Liang C."/>
            <person name="Lipzen A."/>
            <person name="Lutzoni F."/>
            <person name="Magnuson J."/>
            <person name="Mondo S."/>
            <person name="Nolan M."/>
            <person name="Ohm R."/>
            <person name="Pangilinan J."/>
            <person name="Park H.-J."/>
            <person name="Ramirez L."/>
            <person name="Alfaro M."/>
            <person name="Sun H."/>
            <person name="Tritt A."/>
            <person name="Yoshinaga Y."/>
            <person name="Zwiers L.-H."/>
            <person name="Turgeon B."/>
            <person name="Goodwin S."/>
            <person name="Spatafora J."/>
            <person name="Crous P."/>
            <person name="Grigoriev I."/>
        </authorList>
    </citation>
    <scope>NUCLEOTIDE SEQUENCE</scope>
    <source>
        <strain evidence="4">CBS 279.74</strain>
    </source>
</reference>
<feature type="domain" description="DUF7779" evidence="3">
    <location>
        <begin position="631"/>
        <end position="717"/>
    </location>
</feature>
<dbReference type="SUPFAM" id="SSF52540">
    <property type="entry name" value="P-loop containing nucleoside triphosphate hydrolases"/>
    <property type="match status" value="1"/>
</dbReference>
<feature type="compositionally biased region" description="Basic and acidic residues" evidence="1">
    <location>
        <begin position="301"/>
        <end position="325"/>
    </location>
</feature>
<dbReference type="Proteomes" id="UP000799428">
    <property type="component" value="Unassembled WGS sequence"/>
</dbReference>
<dbReference type="InterPro" id="IPR002182">
    <property type="entry name" value="NB-ARC"/>
</dbReference>
<dbReference type="SMART" id="SM00028">
    <property type="entry name" value="TPR"/>
    <property type="match status" value="4"/>
</dbReference>
<organism evidence="4 5">
    <name type="scientific">Pleomassaria siparia CBS 279.74</name>
    <dbReference type="NCBI Taxonomy" id="1314801"/>
    <lineage>
        <taxon>Eukaryota</taxon>
        <taxon>Fungi</taxon>
        <taxon>Dikarya</taxon>
        <taxon>Ascomycota</taxon>
        <taxon>Pezizomycotina</taxon>
        <taxon>Dothideomycetes</taxon>
        <taxon>Pleosporomycetidae</taxon>
        <taxon>Pleosporales</taxon>
        <taxon>Pleomassariaceae</taxon>
        <taxon>Pleomassaria</taxon>
    </lineage>
</organism>
<dbReference type="GO" id="GO:0043531">
    <property type="term" value="F:ADP binding"/>
    <property type="evidence" value="ECO:0007669"/>
    <property type="project" value="InterPro"/>
</dbReference>
<dbReference type="PANTHER" id="PTHR35205">
    <property type="entry name" value="NB-ARC AND TPR DOMAIN PROTEIN"/>
    <property type="match status" value="1"/>
</dbReference>
<dbReference type="PANTHER" id="PTHR35205:SF1">
    <property type="entry name" value="ZU5 DOMAIN-CONTAINING PROTEIN"/>
    <property type="match status" value="1"/>
</dbReference>
<gene>
    <name evidence="4" type="ORF">K504DRAFT_496092</name>
</gene>
<name>A0A6G1JQF7_9PLEO</name>
<dbReference type="Gene3D" id="1.25.40.10">
    <property type="entry name" value="Tetratricopeptide repeat domain"/>
    <property type="match status" value="2"/>
</dbReference>
<evidence type="ECO:0000313" key="4">
    <source>
        <dbReference type="EMBL" id="KAF2702778.1"/>
    </source>
</evidence>
<keyword evidence="5" id="KW-1185">Reference proteome</keyword>
<dbReference type="EMBL" id="MU005793">
    <property type="protein sequence ID" value="KAF2702778.1"/>
    <property type="molecule type" value="Genomic_DNA"/>
</dbReference>
<accession>A0A6G1JQF7</accession>
<proteinExistence type="predicted"/>
<sequence length="1107" mass="124452">MSRTTAHSSSTGISILSPNSTVNAHFDNTVADLVFVHDLNHHTQHDGDTESSSFLRLPDLLPNHLPVARILTFSYNATLVDDKIDARLSEWAENLLGELHASRSTTDEKQRPLIFVCHGFGGQVTKKAMINAHLDVSYKFLEICTTGIVFIATQHSLSLGTDVHSKALPFVSTVASSERATDGSSIPRVLEAINLEFESILEPSRIVSLYEKLQKYGDSVMEELPIASDNPSKQIQNKLNRWHQEMCQFEDRSSTGYREVLEQLTLLMHEARPSTTARLAKYLDKTKAEVLPMVPGQKRRPSSDGVKHTEHAESKRQRKPADAQRSDISDEILLQYNLPHFASHAYYPKSMSLDHNYTRVAGKSLDAALRRVRIGLESPNRSFGIHGLGGVGKTQLALRYISEFSDRYRQVIWLSADQTTKLNFAFDELARRLRLAPDSKPSLPESILLVRDWLSSNTNYLLVYDSADDPEVIQPFLPSIKGSLLITSRSDHFVAERIVAGGLELLTLGPEDGARYLLSKLDSPMEDDLDDLDDDLEVEHAGKEFKKISISKYTAQNPANMESARNISRMFGGHPLALSHMASWIRTDGCSLDQFLEEYTRHRDTIDIRYDAPGASFDYQWSYKSCWDFSFSQLKDSSAERLLGILSLLDADKIPAQLLRDYAKSNLTDIVPLESDDEYRLALVALRNHALVKRDERVGTLSVHRLVQNATVRKLQAAAKIQQAFEDTIRCLSRQFPRQKQGHSMEDDHDQCRLYTPQLLAVEKTYKYLTGTGATENGRIPIGFSLFAELLCHCGWYLYETAQSNVALATLQTARAICDSEESGVEPRLKGLIYSNIGVVLSALNQAQRGLDISKQALNIRLKYLPPRDPQIGESLNNCAGCLHDLNQLDEAQGLFQDSVDLQEESHIRNENLLEGAYSNLGRNCMAMQRLQEADEAFNRARSYHKTCTSGAFFVSLTIFLIGNLRMYQKRWEEAEEEHQTALQMRLQSLGPIHRLTGVSYHQVGRLLHRRGIDHGQDPPGAIEMLRKALESFKTDPAEPGLAPRTKLLLSSILSKVSARTHNAELSAESQTLKEEAANALRSEPDLAGLPYETETEWAMLVQYEYR</sequence>
<dbReference type="InterPro" id="IPR027417">
    <property type="entry name" value="P-loop_NTPase"/>
</dbReference>
<feature type="region of interest" description="Disordered" evidence="1">
    <location>
        <begin position="292"/>
        <end position="325"/>
    </location>
</feature>
<dbReference type="SUPFAM" id="SSF48452">
    <property type="entry name" value="TPR-like"/>
    <property type="match status" value="1"/>
</dbReference>
<dbReference type="Pfam" id="PF25000">
    <property type="entry name" value="DUF7779"/>
    <property type="match status" value="1"/>
</dbReference>
<dbReference type="Pfam" id="PF00931">
    <property type="entry name" value="NB-ARC"/>
    <property type="match status" value="1"/>
</dbReference>
<dbReference type="InterPro" id="IPR056681">
    <property type="entry name" value="DUF7779"/>
</dbReference>
<evidence type="ECO:0000256" key="1">
    <source>
        <dbReference type="SAM" id="MobiDB-lite"/>
    </source>
</evidence>
<dbReference type="OrthoDB" id="5394701at2759"/>
<evidence type="ECO:0000259" key="3">
    <source>
        <dbReference type="Pfam" id="PF25000"/>
    </source>
</evidence>
<protein>
    <submittedName>
        <fullName evidence="4">Uncharacterized protein</fullName>
    </submittedName>
</protein>
<dbReference type="Pfam" id="PF13424">
    <property type="entry name" value="TPR_12"/>
    <property type="match status" value="2"/>
</dbReference>